<sequence length="467" mass="51395">MGHWDWNVEADTLALSSEAAEMLGLPAGASMARLRRDWPRICHPDDLQEMEAVGRQVAEGHSLILTEVRLRRCGEPGDYRRVIIRGRLDPMSRHRFIGELIDVTERRRAEAEAEAAHAMFRRVTEAAPGLLYVLDLRTGASEHLNRGYLAFLPDTGSSETADMLMSLVHPDDLPNLLQHRRACLDLEEGAVAEITLRLRLQDGSQRWIHSQRRAIARGPDGRVTRLVCSAQDVTAIHQSAETLRRLTRRLLTMQDDERRRIARDLHDSTAQNLLGASLAIRSAQRQLEDSPDLEEALKLIDGSQQEIRTLSYLLYPPLLDEMGLSVALAWFADGFSKRTGLSVRLDLPDARAGQGRLPLSREAETAMFRVAQEALANAFRHAGGTGVSLGLGLARAYDGECVARLRIADDGKGMPPQRQRAGLGLVGMGERMRAVGGTLSIESRPGKGTVVEASSRVELASGAPMPG</sequence>
<evidence type="ECO:0000256" key="3">
    <source>
        <dbReference type="ARBA" id="ARBA00023012"/>
    </source>
</evidence>
<feature type="domain" description="PAC" evidence="4">
    <location>
        <begin position="192"/>
        <end position="245"/>
    </location>
</feature>
<keyword evidence="2" id="KW-0418">Kinase</keyword>
<dbReference type="InterPro" id="IPR035965">
    <property type="entry name" value="PAS-like_dom_sf"/>
</dbReference>
<keyword evidence="3" id="KW-0902">Two-component regulatory system</keyword>
<reference evidence="5 6" key="1">
    <citation type="submission" date="2021-05" db="EMBL/GenBank/DDBJ databases">
        <title>Roseococcus sp. XZZS9, whole genome shotgun sequencing project.</title>
        <authorList>
            <person name="Zhao G."/>
            <person name="Shen L."/>
        </authorList>
    </citation>
    <scope>NUCLEOTIDE SEQUENCE [LARGE SCALE GENOMIC DNA]</scope>
    <source>
        <strain evidence="5 6">XZZS9</strain>
    </source>
</reference>
<dbReference type="PANTHER" id="PTHR24421:SF58">
    <property type="entry name" value="SIGNAL TRANSDUCTION HISTIDINE-PROTEIN KINASE_PHOSPHATASE UHPB"/>
    <property type="match status" value="1"/>
</dbReference>
<proteinExistence type="predicted"/>
<dbReference type="SUPFAM" id="SSF55874">
    <property type="entry name" value="ATPase domain of HSP90 chaperone/DNA topoisomerase II/histidine kinase"/>
    <property type="match status" value="1"/>
</dbReference>
<evidence type="ECO:0000259" key="4">
    <source>
        <dbReference type="PROSITE" id="PS50113"/>
    </source>
</evidence>
<dbReference type="Proteomes" id="UP000766336">
    <property type="component" value="Unassembled WGS sequence"/>
</dbReference>
<evidence type="ECO:0000313" key="6">
    <source>
        <dbReference type="Proteomes" id="UP000766336"/>
    </source>
</evidence>
<comment type="caution">
    <text evidence="5">The sequence shown here is derived from an EMBL/GenBank/DDBJ whole genome shotgun (WGS) entry which is preliminary data.</text>
</comment>
<dbReference type="Pfam" id="PF07730">
    <property type="entry name" value="HisKA_3"/>
    <property type="match status" value="1"/>
</dbReference>
<dbReference type="Pfam" id="PF08447">
    <property type="entry name" value="PAS_3"/>
    <property type="match status" value="1"/>
</dbReference>
<dbReference type="InterPro" id="IPR036890">
    <property type="entry name" value="HATPase_C_sf"/>
</dbReference>
<dbReference type="SMART" id="SM00387">
    <property type="entry name" value="HATPase_c"/>
    <property type="match status" value="1"/>
</dbReference>
<dbReference type="SMART" id="SM00086">
    <property type="entry name" value="PAC"/>
    <property type="match status" value="1"/>
</dbReference>
<dbReference type="RefSeq" id="WP_213670496.1">
    <property type="nucleotide sequence ID" value="NZ_JAHCDA010000002.1"/>
</dbReference>
<dbReference type="Pfam" id="PF02518">
    <property type="entry name" value="HATPase_c"/>
    <property type="match status" value="1"/>
</dbReference>
<gene>
    <name evidence="5" type="ORF">KHU32_12945</name>
</gene>
<accession>A0ABS5QDT7</accession>
<evidence type="ECO:0000256" key="1">
    <source>
        <dbReference type="ARBA" id="ARBA00022679"/>
    </source>
</evidence>
<dbReference type="PANTHER" id="PTHR24421">
    <property type="entry name" value="NITRATE/NITRITE SENSOR PROTEIN NARX-RELATED"/>
    <property type="match status" value="1"/>
</dbReference>
<organism evidence="5 6">
    <name type="scientific">Roseococcus pinisoli</name>
    <dbReference type="NCBI Taxonomy" id="2835040"/>
    <lineage>
        <taxon>Bacteria</taxon>
        <taxon>Pseudomonadati</taxon>
        <taxon>Pseudomonadota</taxon>
        <taxon>Alphaproteobacteria</taxon>
        <taxon>Acetobacterales</taxon>
        <taxon>Roseomonadaceae</taxon>
        <taxon>Roseococcus</taxon>
    </lineage>
</organism>
<dbReference type="CDD" id="cd16917">
    <property type="entry name" value="HATPase_UhpB-NarQ-NarX-like"/>
    <property type="match status" value="1"/>
</dbReference>
<dbReference type="CDD" id="cd00130">
    <property type="entry name" value="PAS"/>
    <property type="match status" value="1"/>
</dbReference>
<dbReference type="InterPro" id="IPR050482">
    <property type="entry name" value="Sensor_HK_TwoCompSys"/>
</dbReference>
<dbReference type="InterPro" id="IPR011712">
    <property type="entry name" value="Sig_transdc_His_kin_sub3_dim/P"/>
</dbReference>
<dbReference type="InterPro" id="IPR000014">
    <property type="entry name" value="PAS"/>
</dbReference>
<dbReference type="Gene3D" id="3.30.450.20">
    <property type="entry name" value="PAS domain"/>
    <property type="match status" value="2"/>
</dbReference>
<dbReference type="PROSITE" id="PS50113">
    <property type="entry name" value="PAC"/>
    <property type="match status" value="1"/>
</dbReference>
<dbReference type="EMBL" id="JAHCDA010000002">
    <property type="protein sequence ID" value="MBS7811849.1"/>
    <property type="molecule type" value="Genomic_DNA"/>
</dbReference>
<dbReference type="Gene3D" id="1.20.5.1930">
    <property type="match status" value="1"/>
</dbReference>
<keyword evidence="6" id="KW-1185">Reference proteome</keyword>
<protein>
    <submittedName>
        <fullName evidence="5">PAS domain-containing protein</fullName>
    </submittedName>
</protein>
<dbReference type="Gene3D" id="3.30.565.10">
    <property type="entry name" value="Histidine kinase-like ATPase, C-terminal domain"/>
    <property type="match status" value="1"/>
</dbReference>
<evidence type="ECO:0000256" key="2">
    <source>
        <dbReference type="ARBA" id="ARBA00022777"/>
    </source>
</evidence>
<keyword evidence="1" id="KW-0808">Transferase</keyword>
<dbReference type="InterPro" id="IPR013655">
    <property type="entry name" value="PAS_fold_3"/>
</dbReference>
<evidence type="ECO:0000313" key="5">
    <source>
        <dbReference type="EMBL" id="MBS7811849.1"/>
    </source>
</evidence>
<dbReference type="InterPro" id="IPR001610">
    <property type="entry name" value="PAC"/>
</dbReference>
<name>A0ABS5QDT7_9PROT</name>
<dbReference type="InterPro" id="IPR000700">
    <property type="entry name" value="PAS-assoc_C"/>
</dbReference>
<dbReference type="InterPro" id="IPR003594">
    <property type="entry name" value="HATPase_dom"/>
</dbReference>
<dbReference type="SUPFAM" id="SSF55785">
    <property type="entry name" value="PYP-like sensor domain (PAS domain)"/>
    <property type="match status" value="2"/>
</dbReference>